<dbReference type="GO" id="GO:0005886">
    <property type="term" value="C:plasma membrane"/>
    <property type="evidence" value="ECO:0007669"/>
    <property type="project" value="TreeGrafter"/>
</dbReference>
<dbReference type="GO" id="GO:0098793">
    <property type="term" value="C:presynapse"/>
    <property type="evidence" value="ECO:0007669"/>
    <property type="project" value="GOC"/>
</dbReference>
<dbReference type="SUPFAM" id="SSF58038">
    <property type="entry name" value="SNARE fusion complex"/>
    <property type="match status" value="2"/>
</dbReference>
<dbReference type="InterPro" id="IPR000727">
    <property type="entry name" value="T_SNARE_dom"/>
</dbReference>
<dbReference type="Proteomes" id="UP000515154">
    <property type="component" value="Unplaced"/>
</dbReference>
<dbReference type="SMART" id="SM00397">
    <property type="entry name" value="t_SNARE"/>
    <property type="match status" value="2"/>
</dbReference>
<feature type="domain" description="T-SNARE coiled-coil homology" evidence="3">
    <location>
        <begin position="166"/>
        <end position="228"/>
    </location>
</feature>
<dbReference type="GO" id="GO:0019905">
    <property type="term" value="F:syntaxin binding"/>
    <property type="evidence" value="ECO:0007669"/>
    <property type="project" value="TreeGrafter"/>
</dbReference>
<organism evidence="4 5">
    <name type="scientific">Octopus sinensis</name>
    <name type="common">East Asian common octopus</name>
    <dbReference type="NCBI Taxonomy" id="2607531"/>
    <lineage>
        <taxon>Eukaryota</taxon>
        <taxon>Metazoa</taxon>
        <taxon>Spiralia</taxon>
        <taxon>Lophotrochozoa</taxon>
        <taxon>Mollusca</taxon>
        <taxon>Cephalopoda</taxon>
        <taxon>Coleoidea</taxon>
        <taxon>Octopodiformes</taxon>
        <taxon>Octopoda</taxon>
        <taxon>Incirrata</taxon>
        <taxon>Octopodidae</taxon>
        <taxon>Octopus</taxon>
    </lineage>
</organism>
<dbReference type="PANTHER" id="PTHR19305:SF9">
    <property type="entry name" value="SYNAPTOSOMAL-ASSOCIATED PROTEIN 29"/>
    <property type="match status" value="1"/>
</dbReference>
<dbReference type="PROSITE" id="PS50192">
    <property type="entry name" value="T_SNARE"/>
    <property type="match status" value="2"/>
</dbReference>
<dbReference type="KEGG" id="osn:115227284"/>
<reference evidence="5" key="1">
    <citation type="submission" date="2025-08" db="UniProtKB">
        <authorList>
            <consortium name="RefSeq"/>
        </authorList>
    </citation>
    <scope>IDENTIFICATION</scope>
</reference>
<protein>
    <submittedName>
        <fullName evidence="5">Synaptosomal-associated protein 25-A-like</fullName>
    </submittedName>
</protein>
<sequence>MAFICLKKNSLRQPARMSSKNPFLNSSDDEDYKFGNTNKAKAETRRSELLDQAKSMNQRKIESTQRTLALINESEVVGISTAEVSLTFFISQQLSQQGEQLRNIDAKLGMMDENLNESQKNLNGMNSFFRSFFSPKKSKISSTTVNQKNTESKSSFVQNDPPQIQTTGTSDLDDNLGMIASGIGRLKGLAIGLNDEIDQQNKDLVKLNSKTAKIDLKLSSQQAQIKKII</sequence>
<evidence type="ECO:0000256" key="1">
    <source>
        <dbReference type="ARBA" id="ARBA00009480"/>
    </source>
</evidence>
<dbReference type="RefSeq" id="XP_029654024.1">
    <property type="nucleotide sequence ID" value="XM_029798164.1"/>
</dbReference>
<dbReference type="GO" id="GO:0031201">
    <property type="term" value="C:SNARE complex"/>
    <property type="evidence" value="ECO:0007669"/>
    <property type="project" value="TreeGrafter"/>
</dbReference>
<proteinExistence type="inferred from homology"/>
<dbReference type="AlphaFoldDB" id="A0A6P7TPC8"/>
<evidence type="ECO:0000259" key="3">
    <source>
        <dbReference type="PROSITE" id="PS50192"/>
    </source>
</evidence>
<dbReference type="PANTHER" id="PTHR19305">
    <property type="entry name" value="SYNAPTOSOMAL ASSOCIATED PROTEIN"/>
    <property type="match status" value="1"/>
</dbReference>
<gene>
    <name evidence="5" type="primary">LOC115227284</name>
</gene>
<evidence type="ECO:0000313" key="5">
    <source>
        <dbReference type="RefSeq" id="XP_029654024.1"/>
    </source>
</evidence>
<feature type="domain" description="T-SNARE coiled-coil homology" evidence="3">
    <location>
        <begin position="90"/>
        <end position="125"/>
    </location>
</feature>
<dbReference type="GO" id="GO:0031629">
    <property type="term" value="P:synaptic vesicle fusion to presynaptic active zone membrane"/>
    <property type="evidence" value="ECO:0007669"/>
    <property type="project" value="TreeGrafter"/>
</dbReference>
<comment type="similarity">
    <text evidence="1">Belongs to the SNAP-25 family.</text>
</comment>
<dbReference type="Gene3D" id="1.20.5.110">
    <property type="match status" value="2"/>
</dbReference>
<evidence type="ECO:0000313" key="4">
    <source>
        <dbReference type="Proteomes" id="UP000515154"/>
    </source>
</evidence>
<evidence type="ECO:0000256" key="2">
    <source>
        <dbReference type="SAM" id="MobiDB-lite"/>
    </source>
</evidence>
<keyword evidence="4" id="KW-1185">Reference proteome</keyword>
<accession>A0A6P7TPC8</accession>
<dbReference type="GO" id="GO:0016082">
    <property type="term" value="P:synaptic vesicle priming"/>
    <property type="evidence" value="ECO:0007669"/>
    <property type="project" value="TreeGrafter"/>
</dbReference>
<dbReference type="CDD" id="cd15856">
    <property type="entry name" value="SNARE_SNAP29C"/>
    <property type="match status" value="1"/>
</dbReference>
<dbReference type="GO" id="GO:0005484">
    <property type="term" value="F:SNAP receptor activity"/>
    <property type="evidence" value="ECO:0007669"/>
    <property type="project" value="TreeGrafter"/>
</dbReference>
<name>A0A6P7TPC8_9MOLL</name>
<feature type="region of interest" description="Disordered" evidence="2">
    <location>
        <begin position="148"/>
        <end position="171"/>
    </location>
</feature>
<feature type="compositionally biased region" description="Polar residues" evidence="2">
    <location>
        <begin position="148"/>
        <end position="170"/>
    </location>
</feature>